<accession>A0ABQ8EF95</accession>
<feature type="non-terminal residue" evidence="1">
    <location>
        <position position="1"/>
    </location>
</feature>
<name>A0ABQ8EF95_BRANA</name>
<proteinExistence type="predicted"/>
<reference evidence="1 2" key="1">
    <citation type="submission" date="2021-05" db="EMBL/GenBank/DDBJ databases">
        <title>Genome Assembly of Synthetic Allotetraploid Brassica napus Reveals Homoeologous Exchanges between Subgenomes.</title>
        <authorList>
            <person name="Davis J.T."/>
        </authorList>
    </citation>
    <scope>NUCLEOTIDE SEQUENCE [LARGE SCALE GENOMIC DNA]</scope>
    <source>
        <strain evidence="2">cv. Da-Ae</strain>
        <tissue evidence="1">Seedling</tissue>
    </source>
</reference>
<dbReference type="EMBL" id="JAGKQM010000002">
    <property type="protein sequence ID" value="KAH0939295.1"/>
    <property type="molecule type" value="Genomic_DNA"/>
</dbReference>
<protein>
    <submittedName>
        <fullName evidence="1">Uncharacterized protein</fullName>
    </submittedName>
</protein>
<gene>
    <name evidence="1" type="ORF">HID58_006756</name>
</gene>
<dbReference type="Proteomes" id="UP000824890">
    <property type="component" value="Unassembled WGS sequence"/>
</dbReference>
<sequence>ASLSGIMLVIKDFNNFNGLDMNSNKSELFFGGYLDIEKIMFSDLFGIKLVTFQQGIWFNLFHRKLFWFMEDSPRMSKSVGSLVLVKDLLVNLLRYEVCNGQNALFWFDLFSDLDPLLTFVGDYGPRLLRVRLFATVVNATRNGAWNLSLAKLPQTEILQIEMTAISLHDNSLGNDKFTWIQSNSSFGPSFSSKVTWECMKDHNPMQPWSKTIWFK</sequence>
<evidence type="ECO:0000313" key="1">
    <source>
        <dbReference type="EMBL" id="KAH0939295.1"/>
    </source>
</evidence>
<evidence type="ECO:0000313" key="2">
    <source>
        <dbReference type="Proteomes" id="UP000824890"/>
    </source>
</evidence>
<organism evidence="1 2">
    <name type="scientific">Brassica napus</name>
    <name type="common">Rape</name>
    <dbReference type="NCBI Taxonomy" id="3708"/>
    <lineage>
        <taxon>Eukaryota</taxon>
        <taxon>Viridiplantae</taxon>
        <taxon>Streptophyta</taxon>
        <taxon>Embryophyta</taxon>
        <taxon>Tracheophyta</taxon>
        <taxon>Spermatophyta</taxon>
        <taxon>Magnoliopsida</taxon>
        <taxon>eudicotyledons</taxon>
        <taxon>Gunneridae</taxon>
        <taxon>Pentapetalae</taxon>
        <taxon>rosids</taxon>
        <taxon>malvids</taxon>
        <taxon>Brassicales</taxon>
        <taxon>Brassicaceae</taxon>
        <taxon>Brassiceae</taxon>
        <taxon>Brassica</taxon>
    </lineage>
</organism>
<keyword evidence="2" id="KW-1185">Reference proteome</keyword>
<comment type="caution">
    <text evidence="1">The sequence shown here is derived from an EMBL/GenBank/DDBJ whole genome shotgun (WGS) entry which is preliminary data.</text>
</comment>